<proteinExistence type="predicted"/>
<comment type="caution">
    <text evidence="1">The sequence shown here is derived from an EMBL/GenBank/DDBJ whole genome shotgun (WGS) entry which is preliminary data.</text>
</comment>
<evidence type="ECO:0000313" key="2">
    <source>
        <dbReference type="Proteomes" id="UP001061958"/>
    </source>
</evidence>
<dbReference type="InterPro" id="IPR011989">
    <property type="entry name" value="ARM-like"/>
</dbReference>
<name>A0A9C7Q1D1_9RHOD</name>
<dbReference type="OrthoDB" id="4880at2759"/>
<dbReference type="InterPro" id="IPR016024">
    <property type="entry name" value="ARM-type_fold"/>
</dbReference>
<reference evidence="1" key="2">
    <citation type="submission" date="2022-01" db="EMBL/GenBank/DDBJ databases">
        <authorList>
            <person name="Hirooka S."/>
            <person name="Miyagishima S.Y."/>
        </authorList>
    </citation>
    <scope>NUCLEOTIDE SEQUENCE</scope>
    <source>
        <strain evidence="1">NBRC 102759</strain>
    </source>
</reference>
<dbReference type="SUPFAM" id="SSF48371">
    <property type="entry name" value="ARM repeat"/>
    <property type="match status" value="1"/>
</dbReference>
<keyword evidence="2" id="KW-1185">Reference proteome</keyword>
<dbReference type="Proteomes" id="UP001061958">
    <property type="component" value="Unassembled WGS sequence"/>
</dbReference>
<dbReference type="AlphaFoldDB" id="A0A9C7Q1D1"/>
<protein>
    <submittedName>
        <fullName evidence="1">Uncharacterized protein</fullName>
    </submittedName>
</protein>
<sequence length="268" mass="29704">MFCESFCCINCCRCLQTSSFSVNKRDKNIGFLLKSRTCGALLLSPRMSGINGGIDYSLDLSIFSPEIQERIKTLQKGVQTPRELIETTRRLADYPDNRILPVLVDILGFNNPVAAKIAVKAIVDFGVISKGFLVKATGAFNYAVNAYALKALGLLGCPDTLEVCLHHASQGTVPNVRRAAIIAIGRLRHVETELPGVVESLSAFLDQTDWSIRYAAIVSTESLLMQHSMQRNNRIVMKLKEMASSDHDFLVRCRAELALRRVELKNVT</sequence>
<evidence type="ECO:0000313" key="1">
    <source>
        <dbReference type="EMBL" id="GJQ14240.1"/>
    </source>
</evidence>
<dbReference type="Pfam" id="PF13646">
    <property type="entry name" value="HEAT_2"/>
    <property type="match status" value="1"/>
</dbReference>
<dbReference type="Gene3D" id="1.25.10.10">
    <property type="entry name" value="Leucine-rich Repeat Variant"/>
    <property type="match status" value="1"/>
</dbReference>
<reference evidence="1" key="1">
    <citation type="journal article" date="2022" name="Proc. Natl. Acad. Sci. U.S.A.">
        <title>Life cycle and functional genomics of the unicellular red alga Galdieria for elucidating algal and plant evolution and industrial use.</title>
        <authorList>
            <person name="Hirooka S."/>
            <person name="Itabashi T."/>
            <person name="Ichinose T.M."/>
            <person name="Onuma R."/>
            <person name="Fujiwara T."/>
            <person name="Yamashita S."/>
            <person name="Jong L.W."/>
            <person name="Tomita R."/>
            <person name="Iwane A.H."/>
            <person name="Miyagishima S.Y."/>
        </authorList>
    </citation>
    <scope>NUCLEOTIDE SEQUENCE</scope>
    <source>
        <strain evidence="1">NBRC 102759</strain>
    </source>
</reference>
<organism evidence="1 2">
    <name type="scientific">Galdieria partita</name>
    <dbReference type="NCBI Taxonomy" id="83374"/>
    <lineage>
        <taxon>Eukaryota</taxon>
        <taxon>Rhodophyta</taxon>
        <taxon>Bangiophyceae</taxon>
        <taxon>Galdieriales</taxon>
        <taxon>Galdieriaceae</taxon>
        <taxon>Galdieria</taxon>
    </lineage>
</organism>
<gene>
    <name evidence="1" type="ORF">GpartN1_g6031.t1</name>
</gene>
<accession>A0A9C7Q1D1</accession>
<dbReference type="EMBL" id="BQMJ01000053">
    <property type="protein sequence ID" value="GJQ14240.1"/>
    <property type="molecule type" value="Genomic_DNA"/>
</dbReference>